<keyword evidence="2" id="KW-1185">Reference proteome</keyword>
<organism evidence="1 2">
    <name type="scientific">Scleroderma citrinum Foug A</name>
    <dbReference type="NCBI Taxonomy" id="1036808"/>
    <lineage>
        <taxon>Eukaryota</taxon>
        <taxon>Fungi</taxon>
        <taxon>Dikarya</taxon>
        <taxon>Basidiomycota</taxon>
        <taxon>Agaricomycotina</taxon>
        <taxon>Agaricomycetes</taxon>
        <taxon>Agaricomycetidae</taxon>
        <taxon>Boletales</taxon>
        <taxon>Sclerodermatineae</taxon>
        <taxon>Sclerodermataceae</taxon>
        <taxon>Scleroderma</taxon>
    </lineage>
</organism>
<sequence length="62" mass="6689">MSHSHPLPGVDDKRTTFLVTINSQLFSLTAIPTNLSINAKEICQQLVYCCICGALISHICAG</sequence>
<accession>A0A0C3D908</accession>
<dbReference type="HOGENOM" id="CLU_2910538_0_0_1"/>
<dbReference type="Proteomes" id="UP000053989">
    <property type="component" value="Unassembled WGS sequence"/>
</dbReference>
<protein>
    <submittedName>
        <fullName evidence="1">Uncharacterized protein</fullName>
    </submittedName>
</protein>
<dbReference type="InParanoid" id="A0A0C3D908"/>
<dbReference type="EMBL" id="KN822196">
    <property type="protein sequence ID" value="KIM52889.1"/>
    <property type="molecule type" value="Genomic_DNA"/>
</dbReference>
<evidence type="ECO:0000313" key="2">
    <source>
        <dbReference type="Proteomes" id="UP000053989"/>
    </source>
</evidence>
<proteinExistence type="predicted"/>
<gene>
    <name evidence="1" type="ORF">SCLCIDRAFT_1223391</name>
</gene>
<reference evidence="2" key="2">
    <citation type="submission" date="2015-01" db="EMBL/GenBank/DDBJ databases">
        <title>Evolutionary Origins and Diversification of the Mycorrhizal Mutualists.</title>
        <authorList>
            <consortium name="DOE Joint Genome Institute"/>
            <consortium name="Mycorrhizal Genomics Consortium"/>
            <person name="Kohler A."/>
            <person name="Kuo A."/>
            <person name="Nagy L.G."/>
            <person name="Floudas D."/>
            <person name="Copeland A."/>
            <person name="Barry K.W."/>
            <person name="Cichocki N."/>
            <person name="Veneault-Fourrey C."/>
            <person name="LaButti K."/>
            <person name="Lindquist E.A."/>
            <person name="Lipzen A."/>
            <person name="Lundell T."/>
            <person name="Morin E."/>
            <person name="Murat C."/>
            <person name="Riley R."/>
            <person name="Ohm R."/>
            <person name="Sun H."/>
            <person name="Tunlid A."/>
            <person name="Henrissat B."/>
            <person name="Grigoriev I.V."/>
            <person name="Hibbett D.S."/>
            <person name="Martin F."/>
        </authorList>
    </citation>
    <scope>NUCLEOTIDE SEQUENCE [LARGE SCALE GENOMIC DNA]</scope>
    <source>
        <strain evidence="2">Foug A</strain>
    </source>
</reference>
<reference evidence="1 2" key="1">
    <citation type="submission" date="2014-04" db="EMBL/GenBank/DDBJ databases">
        <authorList>
            <consortium name="DOE Joint Genome Institute"/>
            <person name="Kuo A."/>
            <person name="Kohler A."/>
            <person name="Nagy L.G."/>
            <person name="Floudas D."/>
            <person name="Copeland A."/>
            <person name="Barry K.W."/>
            <person name="Cichocki N."/>
            <person name="Veneault-Fourrey C."/>
            <person name="LaButti K."/>
            <person name="Lindquist E.A."/>
            <person name="Lipzen A."/>
            <person name="Lundell T."/>
            <person name="Morin E."/>
            <person name="Murat C."/>
            <person name="Sun H."/>
            <person name="Tunlid A."/>
            <person name="Henrissat B."/>
            <person name="Grigoriev I.V."/>
            <person name="Hibbett D.S."/>
            <person name="Martin F."/>
            <person name="Nordberg H.P."/>
            <person name="Cantor M.N."/>
            <person name="Hua S.X."/>
        </authorList>
    </citation>
    <scope>NUCLEOTIDE SEQUENCE [LARGE SCALE GENOMIC DNA]</scope>
    <source>
        <strain evidence="1 2">Foug A</strain>
    </source>
</reference>
<evidence type="ECO:0000313" key="1">
    <source>
        <dbReference type="EMBL" id="KIM52889.1"/>
    </source>
</evidence>
<feature type="non-terminal residue" evidence="1">
    <location>
        <position position="62"/>
    </location>
</feature>
<name>A0A0C3D908_9AGAM</name>
<dbReference type="OrthoDB" id="2653987at2759"/>
<dbReference type="AlphaFoldDB" id="A0A0C3D908"/>